<organism evidence="2 3">
    <name type="scientific">Blautia producta</name>
    <dbReference type="NCBI Taxonomy" id="33035"/>
    <lineage>
        <taxon>Bacteria</taxon>
        <taxon>Bacillati</taxon>
        <taxon>Bacillota</taxon>
        <taxon>Clostridia</taxon>
        <taxon>Lachnospirales</taxon>
        <taxon>Lachnospiraceae</taxon>
        <taxon>Blautia</taxon>
    </lineage>
</organism>
<proteinExistence type="predicted"/>
<name>A0A7G5MU94_9FIRM</name>
<dbReference type="InterPro" id="IPR013830">
    <property type="entry name" value="SGNH_hydro"/>
</dbReference>
<dbReference type="RefSeq" id="WP_018597940.1">
    <property type="nucleotide sequence ID" value="NZ_CABLBP010000008.1"/>
</dbReference>
<dbReference type="AlphaFoldDB" id="A0A7G5MU94"/>
<feature type="domain" description="SGNH hydrolase-type esterase" evidence="1">
    <location>
        <begin position="54"/>
        <end position="206"/>
    </location>
</feature>
<dbReference type="Proteomes" id="UP000515789">
    <property type="component" value="Chromosome"/>
</dbReference>
<dbReference type="InterPro" id="IPR051532">
    <property type="entry name" value="Ester_Hydrolysis_Enzymes"/>
</dbReference>
<dbReference type="SUPFAM" id="SSF52266">
    <property type="entry name" value="SGNH hydrolase"/>
    <property type="match status" value="1"/>
</dbReference>
<dbReference type="EMBL" id="CP039126">
    <property type="protein sequence ID" value="QMW78187.1"/>
    <property type="molecule type" value="Genomic_DNA"/>
</dbReference>
<evidence type="ECO:0000313" key="2">
    <source>
        <dbReference type="EMBL" id="QMW78187.1"/>
    </source>
</evidence>
<dbReference type="GO" id="GO:0004622">
    <property type="term" value="F:phosphatidylcholine lysophospholipase activity"/>
    <property type="evidence" value="ECO:0007669"/>
    <property type="project" value="TreeGrafter"/>
</dbReference>
<evidence type="ECO:0000313" key="3">
    <source>
        <dbReference type="Proteomes" id="UP000515789"/>
    </source>
</evidence>
<dbReference type="PANTHER" id="PTHR30383">
    <property type="entry name" value="THIOESTERASE 1/PROTEASE 1/LYSOPHOSPHOLIPASE L1"/>
    <property type="match status" value="1"/>
</dbReference>
<dbReference type="PANTHER" id="PTHR30383:SF5">
    <property type="entry name" value="SGNH HYDROLASE-TYPE ESTERASE DOMAIN-CONTAINING PROTEIN"/>
    <property type="match status" value="1"/>
</dbReference>
<protein>
    <recommendedName>
        <fullName evidence="1">SGNH hydrolase-type esterase domain-containing protein</fullName>
    </recommendedName>
</protein>
<evidence type="ECO:0000259" key="1">
    <source>
        <dbReference type="Pfam" id="PF13472"/>
    </source>
</evidence>
<dbReference type="GeneID" id="75050685"/>
<gene>
    <name evidence="2" type="ORF">E5259_11595</name>
</gene>
<sequence>MEHTPNEGSKLIKKLANDRYTLYREINRELPMGGIILVGDSLVQNFPINELYNGSNRILNRGIFGSTTYDVINQLDDMANVLKPDTVIIWVGTNDFMPIVPHNAEKEVAKRIIDIADLVKLQKSNTKILILSLLPVNTSSHPKIYHDWLRGKDNDKLKNTNEEIERLCKLQNYEFLDLFSLFLDMNNQLQLNYTIDGTHINFAAYKVVFNLLKPYLQ</sequence>
<dbReference type="Gene3D" id="3.40.50.1110">
    <property type="entry name" value="SGNH hydrolase"/>
    <property type="match status" value="1"/>
</dbReference>
<accession>A0A7G5MU94</accession>
<dbReference type="InterPro" id="IPR036514">
    <property type="entry name" value="SGNH_hydro_sf"/>
</dbReference>
<dbReference type="Pfam" id="PF13472">
    <property type="entry name" value="Lipase_GDSL_2"/>
    <property type="match status" value="1"/>
</dbReference>
<reference evidence="2 3" key="1">
    <citation type="submission" date="2019-04" db="EMBL/GenBank/DDBJ databases">
        <authorList>
            <person name="Schori C."/>
            <person name="Ahrens C."/>
        </authorList>
    </citation>
    <scope>NUCLEOTIDE SEQUENCE [LARGE SCALE GENOMIC DNA]</scope>
    <source>
        <strain evidence="2 3">DSM 2950</strain>
    </source>
</reference>